<evidence type="ECO:0000256" key="1">
    <source>
        <dbReference type="PIRNR" id="PIRNR003097"/>
    </source>
</evidence>
<dbReference type="Pfam" id="PF18075">
    <property type="entry name" value="FtsX_ECD"/>
    <property type="match status" value="1"/>
</dbReference>
<reference evidence="4 5" key="1">
    <citation type="journal article" date="2016" name="Nat. Commun.">
        <title>Thousands of microbial genomes shed light on interconnected biogeochemical processes in an aquifer system.</title>
        <authorList>
            <person name="Anantharaman K."/>
            <person name="Brown C.T."/>
            <person name="Hug L.A."/>
            <person name="Sharon I."/>
            <person name="Castelle C.J."/>
            <person name="Probst A.J."/>
            <person name="Thomas B.C."/>
            <person name="Singh A."/>
            <person name="Wilkins M.J."/>
            <person name="Karaoz U."/>
            <person name="Brodie E.L."/>
            <person name="Williams K.H."/>
            <person name="Hubbard S.S."/>
            <person name="Banfield J.F."/>
        </authorList>
    </citation>
    <scope>NUCLEOTIDE SEQUENCE [LARGE SCALE GENOMIC DNA]</scope>
</reference>
<dbReference type="AlphaFoldDB" id="A0A1F6B3S2"/>
<accession>A0A1F6B3S2</accession>
<evidence type="ECO:0000313" key="4">
    <source>
        <dbReference type="EMBL" id="OGG31576.1"/>
    </source>
</evidence>
<dbReference type="InterPro" id="IPR004513">
    <property type="entry name" value="FtsX"/>
</dbReference>
<comment type="similarity">
    <text evidence="1">Belongs to the ABC-4 integral membrane protein family. FtsX subfamily.</text>
</comment>
<dbReference type="GO" id="GO:0016020">
    <property type="term" value="C:membrane"/>
    <property type="evidence" value="ECO:0007669"/>
    <property type="project" value="InterPro"/>
</dbReference>
<feature type="transmembrane region" description="Helical" evidence="2">
    <location>
        <begin position="246"/>
        <end position="266"/>
    </location>
</feature>
<keyword evidence="1" id="KW-0131">Cell cycle</keyword>
<evidence type="ECO:0000256" key="2">
    <source>
        <dbReference type="SAM" id="Phobius"/>
    </source>
</evidence>
<dbReference type="PANTHER" id="PTHR47755">
    <property type="entry name" value="CELL DIVISION PROTEIN FTSX"/>
    <property type="match status" value="1"/>
</dbReference>
<feature type="transmembrane region" description="Helical" evidence="2">
    <location>
        <begin position="272"/>
        <end position="292"/>
    </location>
</feature>
<dbReference type="Gene3D" id="3.30.70.3040">
    <property type="match status" value="1"/>
</dbReference>
<keyword evidence="1 2" id="KW-0472">Membrane</keyword>
<name>A0A1F6B3S2_9BACT</name>
<evidence type="ECO:0000259" key="3">
    <source>
        <dbReference type="Pfam" id="PF18075"/>
    </source>
</evidence>
<evidence type="ECO:0000313" key="5">
    <source>
        <dbReference type="Proteomes" id="UP000176450"/>
    </source>
</evidence>
<feature type="transmembrane region" description="Helical" evidence="2">
    <location>
        <begin position="161"/>
        <end position="184"/>
    </location>
</feature>
<keyword evidence="1" id="KW-0132">Cell division</keyword>
<proteinExistence type="inferred from homology"/>
<comment type="caution">
    <text evidence="4">The sequence shown here is derived from an EMBL/GenBank/DDBJ whole genome shotgun (WGS) entry which is preliminary data.</text>
</comment>
<gene>
    <name evidence="4" type="ORF">A3A63_00390</name>
</gene>
<keyword evidence="2" id="KW-1133">Transmembrane helix</keyword>
<feature type="transmembrane region" description="Helical" evidence="2">
    <location>
        <begin position="21"/>
        <end position="49"/>
    </location>
</feature>
<organism evidence="4 5">
    <name type="scientific">Candidatus Gottesmanbacteria bacterium RIFCSPLOWO2_01_FULL_46_9</name>
    <dbReference type="NCBI Taxonomy" id="1798394"/>
    <lineage>
        <taxon>Bacteria</taxon>
        <taxon>Candidatus Gottesmaniibacteriota</taxon>
    </lineage>
</organism>
<protein>
    <recommendedName>
        <fullName evidence="1">Cell division protein FtsX</fullName>
    </recommendedName>
</protein>
<feature type="domain" description="FtsX extracellular" evidence="3">
    <location>
        <begin position="54"/>
        <end position="145"/>
    </location>
</feature>
<dbReference type="EMBL" id="MFJX01000004">
    <property type="protein sequence ID" value="OGG31576.1"/>
    <property type="molecule type" value="Genomic_DNA"/>
</dbReference>
<dbReference type="InterPro" id="IPR040690">
    <property type="entry name" value="FtsX_ECD"/>
</dbReference>
<sequence>MQVIHNTWNHMRRSPYQSMAAVLTMFLTMLLTGLFFLATAGSSLVLQYFESKPQITVFFTNKAAAGDADALKKTLEATGKVASVKFVSKDDALAIYREQNKSDPLLLEMVTADILPASLEVSAMDPNFLHELEPIIKEGQGVEEVVFQKDVVDTLLRWTNAIRLVGSLLVGLLALDSILIVMTVIGMKIAIKKEEIEILTLVGASPWYVRLPFVLEGGLYGTIGAFFSWIIITGLVVWLRPMVLGFLGIIPAVQILLVNPLSGIFLLSLVAFLGLLSAIGFILGSLGSFVALSRYLKF</sequence>
<dbReference type="GO" id="GO:0051301">
    <property type="term" value="P:cell division"/>
    <property type="evidence" value="ECO:0007669"/>
    <property type="project" value="UniProtKB-KW"/>
</dbReference>
<dbReference type="PIRSF" id="PIRSF003097">
    <property type="entry name" value="FtsX"/>
    <property type="match status" value="1"/>
</dbReference>
<dbReference type="PANTHER" id="PTHR47755:SF1">
    <property type="entry name" value="CELL DIVISION PROTEIN FTSX"/>
    <property type="match status" value="1"/>
</dbReference>
<feature type="transmembrane region" description="Helical" evidence="2">
    <location>
        <begin position="219"/>
        <end position="239"/>
    </location>
</feature>
<keyword evidence="2" id="KW-0812">Transmembrane</keyword>
<keyword evidence="1" id="KW-1003">Cell membrane</keyword>
<dbReference type="Proteomes" id="UP000176450">
    <property type="component" value="Unassembled WGS sequence"/>
</dbReference>